<proteinExistence type="predicted"/>
<reference evidence="1 2" key="1">
    <citation type="submission" date="2017-12" db="EMBL/GenBank/DDBJ databases">
        <title>Genome sequence of the mycotoxigenic crop pathogen Fusarium proliferatum, strain ITEM 2341 from Date Palm.</title>
        <authorList>
            <person name="Almiman B.F."/>
            <person name="Shittu T.A."/>
            <person name="Muthumeenakshi S."/>
            <person name="Baroncelli R."/>
            <person name="Sreenivasaprasada S."/>
        </authorList>
    </citation>
    <scope>NUCLEOTIDE SEQUENCE [LARGE SCALE GENOMIC DNA]</scope>
    <source>
        <strain evidence="1 2">ITEM 2341</strain>
    </source>
</reference>
<dbReference type="AlphaFoldDB" id="A0A365N1D9"/>
<protein>
    <submittedName>
        <fullName evidence="1">Uncharacterized protein</fullName>
    </submittedName>
</protein>
<dbReference type="Proteomes" id="UP000251714">
    <property type="component" value="Unassembled WGS sequence"/>
</dbReference>
<comment type="caution">
    <text evidence="1">The sequence shown here is derived from an EMBL/GenBank/DDBJ whole genome shotgun (WGS) entry which is preliminary data.</text>
</comment>
<gene>
    <name evidence="1" type="ORF">FPRO05_13401</name>
</gene>
<evidence type="ECO:0000313" key="2">
    <source>
        <dbReference type="Proteomes" id="UP000251714"/>
    </source>
</evidence>
<dbReference type="EMBL" id="PKMI01000027">
    <property type="protein sequence ID" value="RBA14590.1"/>
    <property type="molecule type" value="Genomic_DNA"/>
</dbReference>
<sequence>MASSTPFGQLPAELMMIILGAFDSAEDLQSIIRADPRALGVFLQNKQRIIPSLRSNLDHESCRQSLKQAVMIHRLRQSEAGSHCLTRPQAEQIMKPVLTSPPEPCRLMKLNLGALGELYQLFRESCTFMDYYKTRMREYDDTRIREPEDIRFRIKECPGTGMSEICFENSLPEQKKSRLWYLDSTEFQRAYLLFEAYRHTLWFSTNLLQDYGTSDDRYRFHIPWNFIYHDELLCIRTFQAIFVFLFREYNSLLRQVHTRINGADDNYRFDLTGTTRRIRSRQFLQRGMRDRLLFTAYLTSQGFHRFLNIQDMDNNAQEERILSLYVRYLDLKADRQTCPMVELRFIHVPFSAEYPDIKVEKETHENLKSLRLTHRAFANCDDLNCILFSNICLEPTRASLTSLQRGDFSRVALHVRSVTFTTPPSWALPYKAYEKILRGSQESSVLFLPDGLKAAYDAYMSDARDTQALLEDPEGELKQAWTDIIKSLGDRLEKVNLLSYDCERIRQVNYIDTPNTDVGIPWQLPRHNHEDDRWAHFELRDENSEPTVEYHCKYATAVTGDKLIAMVLTCLAASGVAVPNLNMQLFMTGDLECKDIPGWEDLDFSKLKVLHISPEIPSGENGLVERHLWAMSNSQAERMKIKSGDFCHDLLDKCHSSIQHFAYGIDHVGKGVLCWPTRKPSHDFPELTRLTQKGNIFPQALAHWLLHLKRLRHLEVSGKVCRGPADVDWRFVFSAIREHPNVSGETPKGLRVDLDELHMEGDVSYSGVICKDASIATKRHERDMSLEHWKDVNYGMEAHLYGEMPFGENKALLYCMGQWEPTDEGEESE</sequence>
<organism evidence="1 2">
    <name type="scientific">Gibberella intermedia</name>
    <name type="common">Bulb rot disease fungus</name>
    <name type="synonym">Fusarium proliferatum</name>
    <dbReference type="NCBI Taxonomy" id="948311"/>
    <lineage>
        <taxon>Eukaryota</taxon>
        <taxon>Fungi</taxon>
        <taxon>Dikarya</taxon>
        <taxon>Ascomycota</taxon>
        <taxon>Pezizomycotina</taxon>
        <taxon>Sordariomycetes</taxon>
        <taxon>Hypocreomycetidae</taxon>
        <taxon>Hypocreales</taxon>
        <taxon>Nectriaceae</taxon>
        <taxon>Fusarium</taxon>
        <taxon>Fusarium fujikuroi species complex</taxon>
    </lineage>
</organism>
<accession>A0A365N1D9</accession>
<name>A0A365N1D9_GIBIN</name>
<evidence type="ECO:0000313" key="1">
    <source>
        <dbReference type="EMBL" id="RBA14590.1"/>
    </source>
</evidence>